<gene>
    <name evidence="1" type="ORF">RRG08_025132</name>
</gene>
<dbReference type="EMBL" id="JAWDGP010003259">
    <property type="protein sequence ID" value="KAK3775914.1"/>
    <property type="molecule type" value="Genomic_DNA"/>
</dbReference>
<proteinExistence type="predicted"/>
<keyword evidence="2" id="KW-1185">Reference proteome</keyword>
<evidence type="ECO:0000313" key="2">
    <source>
        <dbReference type="Proteomes" id="UP001283361"/>
    </source>
</evidence>
<organism evidence="1 2">
    <name type="scientific">Elysia crispata</name>
    <name type="common">lettuce slug</name>
    <dbReference type="NCBI Taxonomy" id="231223"/>
    <lineage>
        <taxon>Eukaryota</taxon>
        <taxon>Metazoa</taxon>
        <taxon>Spiralia</taxon>
        <taxon>Lophotrochozoa</taxon>
        <taxon>Mollusca</taxon>
        <taxon>Gastropoda</taxon>
        <taxon>Heterobranchia</taxon>
        <taxon>Euthyneura</taxon>
        <taxon>Panpulmonata</taxon>
        <taxon>Sacoglossa</taxon>
        <taxon>Placobranchoidea</taxon>
        <taxon>Plakobranchidae</taxon>
        <taxon>Elysia</taxon>
    </lineage>
</organism>
<evidence type="ECO:0008006" key="3">
    <source>
        <dbReference type="Google" id="ProtNLM"/>
    </source>
</evidence>
<reference evidence="1" key="1">
    <citation type="journal article" date="2023" name="G3 (Bethesda)">
        <title>A reference genome for the long-term kleptoplast-retaining sea slug Elysia crispata morphotype clarki.</title>
        <authorList>
            <person name="Eastman K.E."/>
            <person name="Pendleton A.L."/>
            <person name="Shaikh M.A."/>
            <person name="Suttiyut T."/>
            <person name="Ogas R."/>
            <person name="Tomko P."/>
            <person name="Gavelis G."/>
            <person name="Widhalm J.R."/>
            <person name="Wisecaver J.H."/>
        </authorList>
    </citation>
    <scope>NUCLEOTIDE SEQUENCE</scope>
    <source>
        <strain evidence="1">ECLA1</strain>
    </source>
</reference>
<sequence>MNHVRKDLQVMLDDYFSGFRMRCSTDRLDQLGIGIGTSCTTSQILFVMAMEVILKAAEGTGGPANLGCGCYMTTLKAFMDYTAIICSNEDETRQMLQRLDILTAWGRMKFKPKKSRRLLVRKVKIDATTTFTVANQQISTISQEPVQSLGSGTIHP</sequence>
<dbReference type="AlphaFoldDB" id="A0AAE0ZUL3"/>
<protein>
    <recommendedName>
        <fullName evidence="3">Reverse transcriptase domain-containing protein</fullName>
    </recommendedName>
</protein>
<dbReference type="Proteomes" id="UP001283361">
    <property type="component" value="Unassembled WGS sequence"/>
</dbReference>
<accession>A0AAE0ZUL3</accession>
<evidence type="ECO:0000313" key="1">
    <source>
        <dbReference type="EMBL" id="KAK3775914.1"/>
    </source>
</evidence>
<comment type="caution">
    <text evidence="1">The sequence shown here is derived from an EMBL/GenBank/DDBJ whole genome shotgun (WGS) entry which is preliminary data.</text>
</comment>
<name>A0AAE0ZUL3_9GAST</name>